<dbReference type="AlphaFoldDB" id="A0A2H9TI30"/>
<dbReference type="PANTHER" id="PTHR44099">
    <property type="entry name" value="RABCONNECTIN-3B, ISOFORM A"/>
    <property type="match status" value="1"/>
</dbReference>
<keyword evidence="3" id="KW-1185">Reference proteome</keyword>
<evidence type="ECO:0000256" key="1">
    <source>
        <dbReference type="SAM" id="MobiDB-lite"/>
    </source>
</evidence>
<comment type="caution">
    <text evidence="2">The sequence shown here is derived from an EMBL/GenBank/DDBJ whole genome shotgun (WGS) entry which is preliminary data.</text>
</comment>
<dbReference type="STRING" id="1246581.A0A2H9TI30"/>
<dbReference type="InterPro" id="IPR049916">
    <property type="entry name" value="WDR72-like"/>
</dbReference>
<dbReference type="EMBL" id="MTSL01000177">
    <property type="protein sequence ID" value="PJF17396.1"/>
    <property type="molecule type" value="Genomic_DNA"/>
</dbReference>
<accession>A0A2H9TI30</accession>
<feature type="compositionally biased region" description="Low complexity" evidence="1">
    <location>
        <begin position="172"/>
        <end position="183"/>
    </location>
</feature>
<reference evidence="2 3" key="1">
    <citation type="submission" date="2016-10" db="EMBL/GenBank/DDBJ databases">
        <title>The genome of Paramicrosporidium saccamoebae is the missing link in understanding Cryptomycota and Microsporidia evolution.</title>
        <authorList>
            <person name="Quandt C.A."/>
            <person name="Beaudet D."/>
            <person name="Corsaro D."/>
            <person name="Michel R."/>
            <person name="Corradi N."/>
            <person name="James T."/>
        </authorList>
    </citation>
    <scope>NUCLEOTIDE SEQUENCE [LARGE SCALE GENOMIC DNA]</scope>
    <source>
        <strain evidence="2 3">KSL3</strain>
    </source>
</reference>
<dbReference type="OrthoDB" id="338622at2759"/>
<dbReference type="InterPro" id="IPR001680">
    <property type="entry name" value="WD40_rpt"/>
</dbReference>
<dbReference type="SMART" id="SM00320">
    <property type="entry name" value="WD40"/>
    <property type="match status" value="3"/>
</dbReference>
<dbReference type="Proteomes" id="UP000240830">
    <property type="component" value="Unassembled WGS sequence"/>
</dbReference>
<dbReference type="PANTHER" id="PTHR44099:SF4">
    <property type="entry name" value="RABCONNECTIN-3B, ISOFORM A"/>
    <property type="match status" value="1"/>
</dbReference>
<proteinExistence type="predicted"/>
<dbReference type="InterPro" id="IPR036322">
    <property type="entry name" value="WD40_repeat_dom_sf"/>
</dbReference>
<dbReference type="Gene3D" id="2.130.10.10">
    <property type="entry name" value="YVTN repeat-like/Quinoprotein amine dehydrogenase"/>
    <property type="match status" value="2"/>
</dbReference>
<protein>
    <submittedName>
        <fullName evidence="2">Uncharacterized protein</fullName>
    </submittedName>
</protein>
<name>A0A2H9TI30_9FUNG</name>
<dbReference type="Pfam" id="PF00400">
    <property type="entry name" value="WD40"/>
    <property type="match status" value="1"/>
</dbReference>
<evidence type="ECO:0000313" key="3">
    <source>
        <dbReference type="Proteomes" id="UP000240830"/>
    </source>
</evidence>
<gene>
    <name evidence="2" type="ORF">PSACC_02791</name>
</gene>
<dbReference type="SUPFAM" id="SSF50978">
    <property type="entry name" value="WD40 repeat-like"/>
    <property type="match status" value="2"/>
</dbReference>
<dbReference type="GO" id="GO:0005737">
    <property type="term" value="C:cytoplasm"/>
    <property type="evidence" value="ECO:0007669"/>
    <property type="project" value="TreeGrafter"/>
</dbReference>
<dbReference type="InterPro" id="IPR015943">
    <property type="entry name" value="WD40/YVTN_repeat-like_dom_sf"/>
</dbReference>
<feature type="region of interest" description="Disordered" evidence="1">
    <location>
        <begin position="172"/>
        <end position="192"/>
    </location>
</feature>
<organism evidence="2 3">
    <name type="scientific">Paramicrosporidium saccamoebae</name>
    <dbReference type="NCBI Taxonomy" id="1246581"/>
    <lineage>
        <taxon>Eukaryota</taxon>
        <taxon>Fungi</taxon>
        <taxon>Fungi incertae sedis</taxon>
        <taxon>Cryptomycota</taxon>
        <taxon>Cryptomycota incertae sedis</taxon>
        <taxon>Paramicrosporidium</taxon>
    </lineage>
</organism>
<evidence type="ECO:0000313" key="2">
    <source>
        <dbReference type="EMBL" id="PJF17396.1"/>
    </source>
</evidence>
<sequence>MAITKQSSDQQENASPVLLSLDRNGEVALWSIDDGRCLLHNMMAIDGEARGLHLSPRGEYAFIYGHTSFVNVVRVSTLEVVQSVPLPNLAWIGCMAVLEEREGTVEFVMLPVTAGPPIAFVFDENLSKVVSLAPITSDPADKCVSACCRVGQAVWCLSENSVVAIVRKNEGSSSRSRSESGAESGSGSGSGVETAQLIAPILDDKIVKLLPIDEQFVAIYLGSDAVIMYNLKDSSSTRHELPIIDKLRFTRRILSWKGKVLVMDLATNMVQMHNISESVQVKSKMIENVEGVTCSLIVDRGGPRAINGLENGTIQIVALFDAFLAFSGVLNDRVILEGHHSNEITHLSVIGDRLLSGDCRGVLNIWDLNGKVHVRKLTHHFAAIVASFCVSDCRLLVIDQKGRASVVDLETLKFAGFLGTRHVPLLAIKWTTEGDLRVCLVYQDGRIQIWNLMVGNCEKECSSSFLGLDELLQPFKCHHEVHSRFVTGDFLLSTALSWRHPRGVVDPVQVAVIDIRKLLEGIKGMMTKNPDEGQLRQIRFAISFVVSLLLPSEVDEEVDSWAHRLGHGHGRRDVMVGLVGANGNVAIRAPLRDSGWKFSGTISATYYLALAALFELSIDFGEDWDRLRMAFSSRLLESALSADKFPLPSFSYASKYWHDLGEEIRHGSRLLIVQTLARMDEAMLGRVVDYWSTLLLANENNEGRKMNRAAIILGIVAVHRPELLTDNARKMVADSLMSLLMDEKRNLFRAAAIELIGKAYSVWEGHVHALSVFRLLLGWLAGMSQIDESGPVAQLVVPFESAATLDTLDSVRGTLLKLAAAVPQEILPLWLGQDFVAARTTIEKWTTISLLSDLVRQRPHVLRSHVTLAAETACRLVEGGSMVGHTKTRLLAIAMPLVNDLVSSFPTAAYHRDTFRLAAADQGMIRLYDLRGSASVRSFEGHTQPVTALSFSRDGRFLLSYSWGEATLRWWQVPSGLIGFLGGAVRPWHTEVVDPALTTALQQHMEEAEGNEMITFNWNFTDVQIAVAGTVVAVVKIPTN</sequence>